<evidence type="ECO:0000256" key="7">
    <source>
        <dbReference type="ARBA" id="ARBA00033408"/>
    </source>
</evidence>
<dbReference type="GO" id="GO:0006281">
    <property type="term" value="P:DNA repair"/>
    <property type="evidence" value="ECO:0007669"/>
    <property type="project" value="UniProtKB-KW"/>
</dbReference>
<organism evidence="8">
    <name type="scientific">hydrothermal vent metagenome</name>
    <dbReference type="NCBI Taxonomy" id="652676"/>
    <lineage>
        <taxon>unclassified sequences</taxon>
        <taxon>metagenomes</taxon>
        <taxon>ecological metagenomes</taxon>
    </lineage>
</organism>
<accession>A0A1W1CEN5</accession>
<keyword evidence="6" id="KW-0234">DNA repair</keyword>
<evidence type="ECO:0000256" key="1">
    <source>
        <dbReference type="ARBA" id="ARBA00009441"/>
    </source>
</evidence>
<dbReference type="GO" id="GO:0005524">
    <property type="term" value="F:ATP binding"/>
    <property type="evidence" value="ECO:0007669"/>
    <property type="project" value="UniProtKB-KW"/>
</dbReference>
<comment type="similarity">
    <text evidence="1">Belongs to the RecN family.</text>
</comment>
<dbReference type="InterPro" id="IPR027417">
    <property type="entry name" value="P-loop_NTPase"/>
</dbReference>
<dbReference type="GO" id="GO:0006310">
    <property type="term" value="P:DNA recombination"/>
    <property type="evidence" value="ECO:0007669"/>
    <property type="project" value="InterPro"/>
</dbReference>
<evidence type="ECO:0000256" key="6">
    <source>
        <dbReference type="ARBA" id="ARBA00023204"/>
    </source>
</evidence>
<evidence type="ECO:0000256" key="3">
    <source>
        <dbReference type="ARBA" id="ARBA00022741"/>
    </source>
</evidence>
<dbReference type="PANTHER" id="PTHR11059">
    <property type="entry name" value="DNA REPAIR PROTEIN RECN"/>
    <property type="match status" value="1"/>
</dbReference>
<dbReference type="SUPFAM" id="SSF52540">
    <property type="entry name" value="P-loop containing nucleoside triphosphate hydrolases"/>
    <property type="match status" value="1"/>
</dbReference>
<name>A0A1W1CEN5_9ZZZZ</name>
<proteinExistence type="inferred from homology"/>
<protein>
    <recommendedName>
        <fullName evidence="2">DNA repair protein RecN</fullName>
    </recommendedName>
    <alternativeName>
        <fullName evidence="7">Recombination protein N</fullName>
    </alternativeName>
</protein>
<gene>
    <name evidence="8" type="ORF">MNB_SV-14-1007</name>
</gene>
<dbReference type="Gene3D" id="3.40.50.300">
    <property type="entry name" value="P-loop containing nucleotide triphosphate hydrolases"/>
    <property type="match status" value="1"/>
</dbReference>
<dbReference type="PANTHER" id="PTHR11059:SF0">
    <property type="entry name" value="DNA REPAIR PROTEIN RECN"/>
    <property type="match status" value="1"/>
</dbReference>
<evidence type="ECO:0000313" key="8">
    <source>
        <dbReference type="EMBL" id="SFV64197.1"/>
    </source>
</evidence>
<keyword evidence="3" id="KW-0547">Nucleotide-binding</keyword>
<reference evidence="8" key="1">
    <citation type="submission" date="2016-10" db="EMBL/GenBank/DDBJ databases">
        <authorList>
            <person name="de Groot N.N."/>
        </authorList>
    </citation>
    <scope>NUCLEOTIDE SEQUENCE</scope>
</reference>
<sequence>MSEVDIENVLDRLEKISALKRRYGSIEEALEYVELKKEELKGYENIEQDKTLLESFLQMEYSELIILANRISNNRKKHALILEKSLKEYLNELKLPPISFIFTKISLDILGEDFVSIDLNGSNAETLSGGEFNRVRLALMVVALSGVRDGGVLILDEIEKIDEIARIIAGEKMNMEALSFAKKLLS</sequence>
<evidence type="ECO:0000256" key="4">
    <source>
        <dbReference type="ARBA" id="ARBA00022763"/>
    </source>
</evidence>
<dbReference type="InterPro" id="IPR004604">
    <property type="entry name" value="DNA_recomb/repair_RecN"/>
</dbReference>
<evidence type="ECO:0000256" key="5">
    <source>
        <dbReference type="ARBA" id="ARBA00022840"/>
    </source>
</evidence>
<evidence type="ECO:0000256" key="2">
    <source>
        <dbReference type="ARBA" id="ARBA00021315"/>
    </source>
</evidence>
<dbReference type="EMBL" id="FPHN01000165">
    <property type="protein sequence ID" value="SFV64197.1"/>
    <property type="molecule type" value="Genomic_DNA"/>
</dbReference>
<dbReference type="AlphaFoldDB" id="A0A1W1CEN5"/>
<keyword evidence="4" id="KW-0227">DNA damage</keyword>
<keyword evidence="5" id="KW-0067">ATP-binding</keyword>